<accession>B8IQQ2</accession>
<organism evidence="2 3">
    <name type="scientific">Methylobacterium nodulans (strain LMG 21967 / CNCM I-2342 / ORS 2060)</name>
    <dbReference type="NCBI Taxonomy" id="460265"/>
    <lineage>
        <taxon>Bacteria</taxon>
        <taxon>Pseudomonadati</taxon>
        <taxon>Pseudomonadota</taxon>
        <taxon>Alphaproteobacteria</taxon>
        <taxon>Hyphomicrobiales</taxon>
        <taxon>Methylobacteriaceae</taxon>
        <taxon>Methylobacterium</taxon>
    </lineage>
</organism>
<evidence type="ECO:0000313" key="2">
    <source>
        <dbReference type="EMBL" id="ACL62347.1"/>
    </source>
</evidence>
<feature type="region of interest" description="Disordered" evidence="1">
    <location>
        <begin position="55"/>
        <end position="120"/>
    </location>
</feature>
<gene>
    <name evidence="2" type="ordered locus">Mnod_7612</name>
</gene>
<reference evidence="2 3" key="1">
    <citation type="submission" date="2009-01" db="EMBL/GenBank/DDBJ databases">
        <title>Complete sequence of chromosome of Methylobacterium nodulans ORS 2060.</title>
        <authorList>
            <consortium name="US DOE Joint Genome Institute"/>
            <person name="Lucas S."/>
            <person name="Copeland A."/>
            <person name="Lapidus A."/>
            <person name="Glavina del Rio T."/>
            <person name="Dalin E."/>
            <person name="Tice H."/>
            <person name="Bruce D."/>
            <person name="Goodwin L."/>
            <person name="Pitluck S."/>
            <person name="Sims D."/>
            <person name="Brettin T."/>
            <person name="Detter J.C."/>
            <person name="Han C."/>
            <person name="Larimer F."/>
            <person name="Land M."/>
            <person name="Hauser L."/>
            <person name="Kyrpides N."/>
            <person name="Ivanova N."/>
            <person name="Marx C.J."/>
            <person name="Richardson P."/>
        </authorList>
    </citation>
    <scope>NUCLEOTIDE SEQUENCE [LARGE SCALE GENOMIC DNA]</scope>
    <source>
        <strain evidence="3">LMG 21967 / CNCM I-2342 / ORS 2060</strain>
    </source>
</reference>
<protein>
    <submittedName>
        <fullName evidence="2">Uncharacterized protein</fullName>
    </submittedName>
</protein>
<evidence type="ECO:0000256" key="1">
    <source>
        <dbReference type="SAM" id="MobiDB-lite"/>
    </source>
</evidence>
<evidence type="ECO:0000313" key="3">
    <source>
        <dbReference type="Proteomes" id="UP000008207"/>
    </source>
</evidence>
<keyword evidence="3" id="KW-1185">Reference proteome</keyword>
<dbReference type="AlphaFoldDB" id="B8IQQ2"/>
<sequence>MRGVIRDPAYAGAYDAYAYSQDQAEALRTKLIESGITKDVTIVPAVEAGLLDIVRPTTATPGHERPVDTRTLEERREDKRVENRVRQEKKRAADREEKARNGTLRGRGRPRKQPASSPMV</sequence>
<name>B8IQQ2_METNO</name>
<proteinExistence type="predicted"/>
<dbReference type="HOGENOM" id="CLU_2046956_0_0_5"/>
<dbReference type="KEGG" id="mno:Mnod_7612"/>
<dbReference type="Proteomes" id="UP000008207">
    <property type="component" value="Chromosome"/>
</dbReference>
<dbReference type="EMBL" id="CP001349">
    <property type="protein sequence ID" value="ACL62347.1"/>
    <property type="molecule type" value="Genomic_DNA"/>
</dbReference>
<feature type="compositionally biased region" description="Basic and acidic residues" evidence="1">
    <location>
        <begin position="62"/>
        <end position="100"/>
    </location>
</feature>